<evidence type="ECO:0000256" key="3">
    <source>
        <dbReference type="ARBA" id="ARBA00022692"/>
    </source>
</evidence>
<keyword evidence="3 6" id="KW-0812">Transmembrane</keyword>
<evidence type="ECO:0000256" key="2">
    <source>
        <dbReference type="ARBA" id="ARBA00022475"/>
    </source>
</evidence>
<sequence>MSPIDYAVFLIAAFATISGFYIQGQEYIGSMVNGQLVQSSIIALISFILAYYEHSVDLLILGILIAFLRGFLITYFLEKRVPGRMTYVYESNVNVASLLLIDLAFIVVGVFIIYSLVFTSAHLITLFGPSSILVFPLSLFFQGLFLIGSRRSTFSQIIGYIEEENSLVLFAIFLVPVPIIIEASVFLDVLALVVISSILVIEKFRHYPMEELRG</sequence>
<dbReference type="GeneID" id="95968430"/>
<feature type="transmembrane region" description="Helical" evidence="6">
    <location>
        <begin position="98"/>
        <end position="117"/>
    </location>
</feature>
<keyword evidence="5 6" id="KW-0472">Membrane</keyword>
<name>A0AAX4NHT1_9ARCH</name>
<feature type="transmembrane region" description="Helical" evidence="6">
    <location>
        <begin position="36"/>
        <end position="52"/>
    </location>
</feature>
<evidence type="ECO:0000256" key="1">
    <source>
        <dbReference type="ARBA" id="ARBA00004651"/>
    </source>
</evidence>
<evidence type="ECO:0000256" key="6">
    <source>
        <dbReference type="SAM" id="Phobius"/>
    </source>
</evidence>
<keyword evidence="2" id="KW-1003">Cell membrane</keyword>
<dbReference type="PANTHER" id="PTHR38601">
    <property type="entry name" value="HYDROGENASE-4 COMPONENT E"/>
    <property type="match status" value="1"/>
</dbReference>
<dbReference type="KEGG" id="omr:OXIME_001692"/>
<organism evidence="7 8">
    <name type="scientific">Oxyplasma meridianum</name>
    <dbReference type="NCBI Taxonomy" id="3073602"/>
    <lineage>
        <taxon>Archaea</taxon>
        <taxon>Methanobacteriati</taxon>
        <taxon>Thermoplasmatota</taxon>
        <taxon>Thermoplasmata</taxon>
        <taxon>Thermoplasmatales</taxon>
        <taxon>Thermoplasmataceae</taxon>
        <taxon>Oxyplasma</taxon>
    </lineage>
</organism>
<keyword evidence="4 6" id="KW-1133">Transmembrane helix</keyword>
<evidence type="ECO:0008006" key="9">
    <source>
        <dbReference type="Google" id="ProtNLM"/>
    </source>
</evidence>
<feature type="transmembrane region" description="Helical" evidence="6">
    <location>
        <begin position="168"/>
        <end position="201"/>
    </location>
</feature>
<evidence type="ECO:0000313" key="8">
    <source>
        <dbReference type="Proteomes" id="UP001451606"/>
    </source>
</evidence>
<evidence type="ECO:0000313" key="7">
    <source>
        <dbReference type="EMBL" id="WYY01096.1"/>
    </source>
</evidence>
<accession>A0AAX4NHT1</accession>
<dbReference type="RefSeq" id="WP_393971416.1">
    <property type="nucleotide sequence ID" value="NZ_CP133772.1"/>
</dbReference>
<proteinExistence type="predicted"/>
<protein>
    <recommendedName>
        <fullName evidence="9">Hydrogenase</fullName>
    </recommendedName>
</protein>
<evidence type="ECO:0000256" key="4">
    <source>
        <dbReference type="ARBA" id="ARBA00022989"/>
    </source>
</evidence>
<dbReference type="AlphaFoldDB" id="A0AAX4NHT1"/>
<dbReference type="Proteomes" id="UP001451606">
    <property type="component" value="Chromosome"/>
</dbReference>
<keyword evidence="8" id="KW-1185">Reference proteome</keyword>
<dbReference type="GO" id="GO:0005886">
    <property type="term" value="C:plasma membrane"/>
    <property type="evidence" value="ECO:0007669"/>
    <property type="project" value="UniProtKB-SubCell"/>
</dbReference>
<feature type="transmembrane region" description="Helical" evidence="6">
    <location>
        <begin position="6"/>
        <end position="24"/>
    </location>
</feature>
<dbReference type="PANTHER" id="PTHR38601:SF1">
    <property type="entry name" value="HYDROGENASE-4 COMPONENT E"/>
    <property type="match status" value="1"/>
</dbReference>
<dbReference type="EMBL" id="CP133772">
    <property type="protein sequence ID" value="WYY01096.1"/>
    <property type="molecule type" value="Genomic_DNA"/>
</dbReference>
<gene>
    <name evidence="7" type="ORF">OXIME_001692</name>
</gene>
<dbReference type="InterPro" id="IPR038730">
    <property type="entry name" value="HyfE-like"/>
</dbReference>
<comment type="subcellular location">
    <subcellularLocation>
        <location evidence="1">Cell membrane</location>
        <topology evidence="1">Multi-pass membrane protein</topology>
    </subcellularLocation>
</comment>
<evidence type="ECO:0000256" key="5">
    <source>
        <dbReference type="ARBA" id="ARBA00023136"/>
    </source>
</evidence>
<feature type="transmembrane region" description="Helical" evidence="6">
    <location>
        <begin position="123"/>
        <end position="147"/>
    </location>
</feature>
<reference evidence="7 8" key="1">
    <citation type="submission" date="2023-09" db="EMBL/GenBank/DDBJ databases">
        <authorList>
            <person name="Golyshina O.V."/>
            <person name="Lunev E.A."/>
            <person name="Bargiela R."/>
            <person name="Gaines M.C."/>
            <person name="Daum B."/>
            <person name="Bale N.J."/>
            <person name="Koenen M."/>
            <person name="Sinninghe Damst J.S."/>
            <person name="Yakimov M."/>
            <person name="Golyshin P.N."/>
        </authorList>
    </citation>
    <scope>NUCLEOTIDE SEQUENCE [LARGE SCALE GENOMIC DNA]</scope>
    <source>
        <strain evidence="7 8">M1</strain>
    </source>
</reference>
<feature type="transmembrane region" description="Helical" evidence="6">
    <location>
        <begin position="58"/>
        <end position="77"/>
    </location>
</feature>